<evidence type="ECO:0008006" key="2">
    <source>
        <dbReference type="Google" id="ProtNLM"/>
    </source>
</evidence>
<dbReference type="Gene3D" id="3.30.465.10">
    <property type="match status" value="1"/>
</dbReference>
<comment type="caution">
    <text evidence="1">The sequence shown here is derived from an EMBL/GenBank/DDBJ whole genome shotgun (WGS) entry which is preliminary data.</text>
</comment>
<reference evidence="1" key="1">
    <citation type="journal article" date="2014" name="Front. Microbiol.">
        <title>High frequency of phylogenetically diverse reductive dehalogenase-homologous genes in deep subseafloor sedimentary metagenomes.</title>
        <authorList>
            <person name="Kawai M."/>
            <person name="Futagami T."/>
            <person name="Toyoda A."/>
            <person name="Takaki Y."/>
            <person name="Nishi S."/>
            <person name="Hori S."/>
            <person name="Arai W."/>
            <person name="Tsubouchi T."/>
            <person name="Morono Y."/>
            <person name="Uchiyama I."/>
            <person name="Ito T."/>
            <person name="Fujiyama A."/>
            <person name="Inagaki F."/>
            <person name="Takami H."/>
        </authorList>
    </citation>
    <scope>NUCLEOTIDE SEQUENCE</scope>
    <source>
        <strain evidence="1">Expedition CK06-06</strain>
    </source>
</reference>
<proteinExistence type="predicted"/>
<gene>
    <name evidence="1" type="ORF">S01H4_10159</name>
</gene>
<dbReference type="AlphaFoldDB" id="X0YZA9"/>
<feature type="non-terminal residue" evidence="1">
    <location>
        <position position="321"/>
    </location>
</feature>
<dbReference type="SUPFAM" id="SSF56176">
    <property type="entry name" value="FAD-binding/transporter-associated domain-like"/>
    <property type="match status" value="1"/>
</dbReference>
<dbReference type="EMBL" id="BART01003828">
    <property type="protein sequence ID" value="GAG62139.1"/>
    <property type="molecule type" value="Genomic_DNA"/>
</dbReference>
<evidence type="ECO:0000313" key="1">
    <source>
        <dbReference type="EMBL" id="GAG62139.1"/>
    </source>
</evidence>
<dbReference type="GO" id="GO:0050660">
    <property type="term" value="F:flavin adenine dinucleotide binding"/>
    <property type="evidence" value="ECO:0007669"/>
    <property type="project" value="InterPro"/>
</dbReference>
<organism evidence="1">
    <name type="scientific">marine sediment metagenome</name>
    <dbReference type="NCBI Taxonomy" id="412755"/>
    <lineage>
        <taxon>unclassified sequences</taxon>
        <taxon>metagenomes</taxon>
        <taxon>ecological metagenomes</taxon>
    </lineage>
</organism>
<name>X0YZA9_9ZZZZ</name>
<dbReference type="InterPro" id="IPR036318">
    <property type="entry name" value="FAD-bd_PCMH-like_sf"/>
</dbReference>
<protein>
    <recommendedName>
        <fullName evidence="2">FAD-binding PCMH-type domain-containing protein</fullName>
    </recommendedName>
</protein>
<sequence>MVLPTGEIIETGSQANKYSKFPFNRFGNGPDLASLFCGDNGIFGVKTKISLQAFPRPPFANYKTFLLPRKSVETSANIFTEIRQKGVDVYDAIYIMDLLVSVGCQYGLFPLWENLKRKRGIFFYVIEANSEVELEEKTKQLDNILLSNKAEELGREIGDGNFAKWHYTEQGHWLFAHNLWGVVPGFEPLDAECHTPINSYPAILKDLDQWDQKHTEEMNMILKIAGFRPITGSGPIILVDGNNVEFTCGFTSFASYIDGKNYDIIREINLKLWKSILERVTKHGVQWYMMGEMVSRLMVEIGAYSEEYYNFLKDLKKTLDP</sequence>
<accession>X0YZA9</accession>
<dbReference type="InterPro" id="IPR016169">
    <property type="entry name" value="FAD-bd_PCMH_sub2"/>
</dbReference>